<sequence length="515" mass="59341">MTILLLILMAASITLFITKARHPSAYWMGLMLLGWFLSMSGLVLFIAKFGGFYYKVNVVLFFNDYIRNLLLHSSITIEGISRMITIGRSLFIFSLIGLSLALFYYRPFRQMWKTYLLNALLPLLNIIFYDPLVYRWLLSVIDRNSSYAVSWITRGWLVVSAVVAVSMMVWRYRRITIPWFKHQIKYVLLGVFALVLFYFYLGFMGPMQVSDVRTYYVLYSDFSNFNPPLTIPEWYIGIGFTGMLSIVSIVFIWKYTEVENRLGMLDMHLERKLKTADMGTKVFTHAIKNQLLMVQLLLGRTQSTLESSRRNEAPLSPDEMAVHIDKMSSIVNETLHRLDQLYKSFKTTYLQMKPVPLHELVEKTIENIQIPDHVSLVHSPISPELMLLVDETHMAEALSNTIINAFEAIHKQQEGVVKLSAYSENQWVIVKIEDNGIGMTPEQLSLIFDPFYTNKNTNKNWGVGLSYVKQIVGGHFGHIHVESTPGAGTVFQLFLPVYHYERSKPDTAQKKDEIA</sequence>
<dbReference type="InterPro" id="IPR005467">
    <property type="entry name" value="His_kinase_dom"/>
</dbReference>
<evidence type="ECO:0000256" key="6">
    <source>
        <dbReference type="ARBA" id="ARBA00022777"/>
    </source>
</evidence>
<evidence type="ECO:0000313" key="12">
    <source>
        <dbReference type="Proteomes" id="UP000293142"/>
    </source>
</evidence>
<evidence type="ECO:0000256" key="2">
    <source>
        <dbReference type="ARBA" id="ARBA00012438"/>
    </source>
</evidence>
<dbReference type="PANTHER" id="PTHR43547">
    <property type="entry name" value="TWO-COMPONENT HISTIDINE KINASE"/>
    <property type="match status" value="1"/>
</dbReference>
<name>A0A4Q9DU39_9BACL</name>
<organism evidence="11 12">
    <name type="scientific">Paenibacillus thalictri</name>
    <dbReference type="NCBI Taxonomy" id="2527873"/>
    <lineage>
        <taxon>Bacteria</taxon>
        <taxon>Bacillati</taxon>
        <taxon>Bacillota</taxon>
        <taxon>Bacilli</taxon>
        <taxon>Bacillales</taxon>
        <taxon>Paenibacillaceae</taxon>
        <taxon>Paenibacillus</taxon>
    </lineage>
</organism>
<dbReference type="SMART" id="SM00387">
    <property type="entry name" value="HATPase_c"/>
    <property type="match status" value="1"/>
</dbReference>
<evidence type="ECO:0000256" key="5">
    <source>
        <dbReference type="ARBA" id="ARBA00022741"/>
    </source>
</evidence>
<dbReference type="CDD" id="cd00075">
    <property type="entry name" value="HATPase"/>
    <property type="match status" value="1"/>
</dbReference>
<dbReference type="AlphaFoldDB" id="A0A4Q9DU39"/>
<reference evidence="11 12" key="1">
    <citation type="submission" date="2019-02" db="EMBL/GenBank/DDBJ databases">
        <title>Paenibacillus sp. nov., isolated from surface-sterilized tissue of Thalictrum simplex L.</title>
        <authorList>
            <person name="Tuo L."/>
        </authorList>
    </citation>
    <scope>NUCLEOTIDE SEQUENCE [LARGE SCALE GENOMIC DNA]</scope>
    <source>
        <strain evidence="11 12">N2SHLJ1</strain>
    </source>
</reference>
<keyword evidence="7" id="KW-0067">ATP-binding</keyword>
<dbReference type="EC" id="2.7.13.3" evidence="2"/>
<dbReference type="Proteomes" id="UP000293142">
    <property type="component" value="Unassembled WGS sequence"/>
</dbReference>
<keyword evidence="4" id="KW-0808">Transferase</keyword>
<keyword evidence="8" id="KW-0902">Two-component regulatory system</keyword>
<accession>A0A4Q9DU39</accession>
<dbReference type="GO" id="GO:0000155">
    <property type="term" value="F:phosphorelay sensor kinase activity"/>
    <property type="evidence" value="ECO:0007669"/>
    <property type="project" value="TreeGrafter"/>
</dbReference>
<evidence type="ECO:0000259" key="10">
    <source>
        <dbReference type="PROSITE" id="PS50109"/>
    </source>
</evidence>
<evidence type="ECO:0000256" key="8">
    <source>
        <dbReference type="ARBA" id="ARBA00023012"/>
    </source>
</evidence>
<feature type="transmembrane region" description="Helical" evidence="9">
    <location>
        <begin position="30"/>
        <end position="53"/>
    </location>
</feature>
<dbReference type="InterPro" id="IPR004358">
    <property type="entry name" value="Sig_transdc_His_kin-like_C"/>
</dbReference>
<feature type="transmembrane region" description="Helical" evidence="9">
    <location>
        <begin position="90"/>
        <end position="108"/>
    </location>
</feature>
<evidence type="ECO:0000256" key="7">
    <source>
        <dbReference type="ARBA" id="ARBA00022840"/>
    </source>
</evidence>
<feature type="transmembrane region" description="Helical" evidence="9">
    <location>
        <begin position="115"/>
        <end position="134"/>
    </location>
</feature>
<dbReference type="Pfam" id="PF02518">
    <property type="entry name" value="HATPase_c"/>
    <property type="match status" value="1"/>
</dbReference>
<evidence type="ECO:0000256" key="1">
    <source>
        <dbReference type="ARBA" id="ARBA00000085"/>
    </source>
</evidence>
<gene>
    <name evidence="11" type="ORF">EYB31_08470</name>
</gene>
<dbReference type="InterPro" id="IPR003594">
    <property type="entry name" value="HATPase_dom"/>
</dbReference>
<dbReference type="OrthoDB" id="9121833at2"/>
<protein>
    <recommendedName>
        <fullName evidence="2">histidine kinase</fullName>
        <ecNumber evidence="2">2.7.13.3</ecNumber>
    </recommendedName>
</protein>
<dbReference type="PRINTS" id="PR00344">
    <property type="entry name" value="BCTRLSENSOR"/>
</dbReference>
<dbReference type="PANTHER" id="PTHR43547:SF2">
    <property type="entry name" value="HYBRID SIGNAL TRANSDUCTION HISTIDINE KINASE C"/>
    <property type="match status" value="1"/>
</dbReference>
<feature type="domain" description="Histidine kinase" evidence="10">
    <location>
        <begin position="282"/>
        <end position="499"/>
    </location>
</feature>
<feature type="transmembrane region" description="Helical" evidence="9">
    <location>
        <begin position="154"/>
        <end position="172"/>
    </location>
</feature>
<keyword evidence="3" id="KW-0597">Phosphoprotein</keyword>
<keyword evidence="9" id="KW-0472">Membrane</keyword>
<dbReference type="RefSeq" id="WP_131012851.1">
    <property type="nucleotide sequence ID" value="NZ_SIRE01000005.1"/>
</dbReference>
<dbReference type="GO" id="GO:0005524">
    <property type="term" value="F:ATP binding"/>
    <property type="evidence" value="ECO:0007669"/>
    <property type="project" value="UniProtKB-KW"/>
</dbReference>
<keyword evidence="9" id="KW-1133">Transmembrane helix</keyword>
<dbReference type="SUPFAM" id="SSF55874">
    <property type="entry name" value="ATPase domain of HSP90 chaperone/DNA topoisomerase II/histidine kinase"/>
    <property type="match status" value="1"/>
</dbReference>
<dbReference type="EMBL" id="SIRE01000005">
    <property type="protein sequence ID" value="TBL80438.1"/>
    <property type="molecule type" value="Genomic_DNA"/>
</dbReference>
<dbReference type="Gene3D" id="3.30.565.10">
    <property type="entry name" value="Histidine kinase-like ATPase, C-terminal domain"/>
    <property type="match status" value="1"/>
</dbReference>
<evidence type="ECO:0000313" key="11">
    <source>
        <dbReference type="EMBL" id="TBL80438.1"/>
    </source>
</evidence>
<evidence type="ECO:0000256" key="3">
    <source>
        <dbReference type="ARBA" id="ARBA00022553"/>
    </source>
</evidence>
<proteinExistence type="predicted"/>
<comment type="caution">
    <text evidence="11">The sequence shown here is derived from an EMBL/GenBank/DDBJ whole genome shotgun (WGS) entry which is preliminary data.</text>
</comment>
<dbReference type="InterPro" id="IPR036890">
    <property type="entry name" value="HATPase_C_sf"/>
</dbReference>
<dbReference type="PROSITE" id="PS50109">
    <property type="entry name" value="HIS_KIN"/>
    <property type="match status" value="1"/>
</dbReference>
<feature type="transmembrane region" description="Helical" evidence="9">
    <location>
        <begin position="234"/>
        <end position="253"/>
    </location>
</feature>
<comment type="catalytic activity">
    <reaction evidence="1">
        <text>ATP + protein L-histidine = ADP + protein N-phospho-L-histidine.</text>
        <dbReference type="EC" id="2.7.13.3"/>
    </reaction>
</comment>
<keyword evidence="6 11" id="KW-0418">Kinase</keyword>
<keyword evidence="5" id="KW-0547">Nucleotide-binding</keyword>
<evidence type="ECO:0000256" key="9">
    <source>
        <dbReference type="SAM" id="Phobius"/>
    </source>
</evidence>
<evidence type="ECO:0000256" key="4">
    <source>
        <dbReference type="ARBA" id="ARBA00022679"/>
    </source>
</evidence>
<feature type="transmembrane region" description="Helical" evidence="9">
    <location>
        <begin position="184"/>
        <end position="203"/>
    </location>
</feature>
<keyword evidence="12" id="KW-1185">Reference proteome</keyword>
<keyword evidence="9" id="KW-0812">Transmembrane</keyword>